<evidence type="ECO:0000256" key="5">
    <source>
        <dbReference type="ARBA" id="ARBA00022801"/>
    </source>
</evidence>
<reference evidence="8 9" key="1">
    <citation type="submission" date="2019-05" db="EMBL/GenBank/DDBJ databases">
        <title>Mikania micrantha, genome provides insights into the molecular mechanism of rapid growth.</title>
        <authorList>
            <person name="Liu B."/>
        </authorList>
    </citation>
    <scope>NUCLEOTIDE SEQUENCE [LARGE SCALE GENOMIC DNA]</scope>
    <source>
        <strain evidence="8">NLD-2019</strain>
        <tissue evidence="8">Leaf</tissue>
    </source>
</reference>
<keyword evidence="5" id="KW-0378">Hydrolase</keyword>
<proteinExistence type="predicted"/>
<dbReference type="InterPro" id="IPR043502">
    <property type="entry name" value="DNA/RNA_pol_sf"/>
</dbReference>
<dbReference type="Gene3D" id="3.30.420.10">
    <property type="entry name" value="Ribonuclease H-like superfamily/Ribonuclease H"/>
    <property type="match status" value="2"/>
</dbReference>
<keyword evidence="4" id="KW-0255">Endonuclease</keyword>
<dbReference type="InterPro" id="IPR043128">
    <property type="entry name" value="Rev_trsase/Diguanyl_cyclase"/>
</dbReference>
<sequence length="531" mass="60121">MNDLQLVFDILWQNQFLVNQQKCSFGQTSIDYLGHIIDGQGVSMDPNKIVVVLDWPVPKTLKSLREVLGLTGYYHKFINNYGSIALVTTPFLSLPDFTCPFIIECDAFGRGIGTVLMQNRKPIAYFSRSLSDRNLTKSAYECEMMALVLAVQHGCTYLLGTRLIVYTDQHSLKYLLQQRVSTPAQQNWVAKLLGYNFDFQYKPGRENRAADALSRKAYSGEFNSLLSAPVWLQGAQLIEEAKADVELQNLVQQVQLDPNKYPECTLKNGVLHYCNQVLISRHSKLLPALLPEFHTTATGVTLVHIGDWLLICIGQIFQKQSERILSMDFIVGLPTSKGFNVILVMVDRLSKYAHFILLKQPYTAKSVAEMFIKEEIFGAMGTKLHMSSAYHPESDGQTRVVNRCLEAYLRCFAIDQPKTWANWIPWAEFWYNSTFHVSTATTPFEIVFGRRLQLVLGFVIGEIRMKSLARELQDRDEALKQLKVHLASAQSLLRFKLTKKGRSADSILSPELVVGDASALFPDAILDTRML</sequence>
<dbReference type="PANTHER" id="PTHR34072">
    <property type="entry name" value="ENZYMATIC POLYPROTEIN-RELATED"/>
    <property type="match status" value="1"/>
</dbReference>
<dbReference type="EMBL" id="SZYD01000016">
    <property type="protein sequence ID" value="KAD3336782.1"/>
    <property type="molecule type" value="Genomic_DNA"/>
</dbReference>
<name>A0A5N6M8M6_9ASTR</name>
<evidence type="ECO:0000259" key="7">
    <source>
        <dbReference type="Pfam" id="PF17917"/>
    </source>
</evidence>
<evidence type="ECO:0000313" key="8">
    <source>
        <dbReference type="EMBL" id="KAD3336782.1"/>
    </source>
</evidence>
<dbReference type="CDD" id="cd09274">
    <property type="entry name" value="RNase_HI_RT_Ty3"/>
    <property type="match status" value="1"/>
</dbReference>
<dbReference type="AlphaFoldDB" id="A0A5N6M8M6"/>
<evidence type="ECO:0000256" key="6">
    <source>
        <dbReference type="ARBA" id="ARBA00022918"/>
    </source>
</evidence>
<dbReference type="GO" id="GO:0003964">
    <property type="term" value="F:RNA-directed DNA polymerase activity"/>
    <property type="evidence" value="ECO:0007669"/>
    <property type="project" value="UniProtKB-KW"/>
</dbReference>
<dbReference type="SUPFAM" id="SSF56672">
    <property type="entry name" value="DNA/RNA polymerases"/>
    <property type="match status" value="1"/>
</dbReference>
<keyword evidence="6" id="KW-0695">RNA-directed DNA polymerase</keyword>
<dbReference type="InterPro" id="IPR012337">
    <property type="entry name" value="RNaseH-like_sf"/>
</dbReference>
<dbReference type="OrthoDB" id="2013610at2759"/>
<dbReference type="Pfam" id="PF17917">
    <property type="entry name" value="RT_RNaseH"/>
    <property type="match status" value="1"/>
</dbReference>
<evidence type="ECO:0000256" key="2">
    <source>
        <dbReference type="ARBA" id="ARBA00022695"/>
    </source>
</evidence>
<evidence type="ECO:0000256" key="1">
    <source>
        <dbReference type="ARBA" id="ARBA00022679"/>
    </source>
</evidence>
<dbReference type="Proteomes" id="UP000326396">
    <property type="component" value="Linkage Group LG6"/>
</dbReference>
<organism evidence="8 9">
    <name type="scientific">Mikania micrantha</name>
    <name type="common">bitter vine</name>
    <dbReference type="NCBI Taxonomy" id="192012"/>
    <lineage>
        <taxon>Eukaryota</taxon>
        <taxon>Viridiplantae</taxon>
        <taxon>Streptophyta</taxon>
        <taxon>Embryophyta</taxon>
        <taxon>Tracheophyta</taxon>
        <taxon>Spermatophyta</taxon>
        <taxon>Magnoliopsida</taxon>
        <taxon>eudicotyledons</taxon>
        <taxon>Gunneridae</taxon>
        <taxon>Pentapetalae</taxon>
        <taxon>asterids</taxon>
        <taxon>campanulids</taxon>
        <taxon>Asterales</taxon>
        <taxon>Asteraceae</taxon>
        <taxon>Asteroideae</taxon>
        <taxon>Heliantheae alliance</taxon>
        <taxon>Eupatorieae</taxon>
        <taxon>Mikania</taxon>
    </lineage>
</organism>
<dbReference type="PANTHER" id="PTHR34072:SF55">
    <property type="entry name" value="DNA_RNA POLYMERASES SUPERFAMILY PROTEIN"/>
    <property type="match status" value="1"/>
</dbReference>
<feature type="domain" description="Reverse transcriptase RNase H-like" evidence="7">
    <location>
        <begin position="96"/>
        <end position="195"/>
    </location>
</feature>
<dbReference type="InterPro" id="IPR036397">
    <property type="entry name" value="RNaseH_sf"/>
</dbReference>
<protein>
    <recommendedName>
        <fullName evidence="7">Reverse transcriptase RNase H-like domain-containing protein</fullName>
    </recommendedName>
</protein>
<keyword evidence="9" id="KW-1185">Reference proteome</keyword>
<evidence type="ECO:0000256" key="4">
    <source>
        <dbReference type="ARBA" id="ARBA00022759"/>
    </source>
</evidence>
<dbReference type="SUPFAM" id="SSF53098">
    <property type="entry name" value="Ribonuclease H-like"/>
    <property type="match status" value="1"/>
</dbReference>
<gene>
    <name evidence="8" type="ORF">E3N88_32301</name>
</gene>
<keyword evidence="2" id="KW-0548">Nucleotidyltransferase</keyword>
<keyword evidence="1" id="KW-0808">Transferase</keyword>
<dbReference type="GO" id="GO:0004519">
    <property type="term" value="F:endonuclease activity"/>
    <property type="evidence" value="ECO:0007669"/>
    <property type="project" value="UniProtKB-KW"/>
</dbReference>
<accession>A0A5N6M8M6</accession>
<dbReference type="GO" id="GO:0016787">
    <property type="term" value="F:hydrolase activity"/>
    <property type="evidence" value="ECO:0007669"/>
    <property type="project" value="UniProtKB-KW"/>
</dbReference>
<comment type="caution">
    <text evidence="8">The sequence shown here is derived from an EMBL/GenBank/DDBJ whole genome shotgun (WGS) entry which is preliminary data.</text>
</comment>
<dbReference type="GO" id="GO:0003676">
    <property type="term" value="F:nucleic acid binding"/>
    <property type="evidence" value="ECO:0007669"/>
    <property type="project" value="InterPro"/>
</dbReference>
<dbReference type="Gene3D" id="3.30.70.270">
    <property type="match status" value="2"/>
</dbReference>
<dbReference type="InterPro" id="IPR041373">
    <property type="entry name" value="RT_RNaseH"/>
</dbReference>
<evidence type="ECO:0000313" key="9">
    <source>
        <dbReference type="Proteomes" id="UP000326396"/>
    </source>
</evidence>
<evidence type="ECO:0000256" key="3">
    <source>
        <dbReference type="ARBA" id="ARBA00022722"/>
    </source>
</evidence>
<keyword evidence="3" id="KW-0540">Nuclease</keyword>